<comment type="subcellular location">
    <subcellularLocation>
        <location evidence="1">Membrane</location>
        <topology evidence="1">Multi-pass membrane protein</topology>
    </subcellularLocation>
</comment>
<dbReference type="InterPro" id="IPR002067">
    <property type="entry name" value="MCP"/>
</dbReference>
<feature type="transmembrane region" description="Helical" evidence="8">
    <location>
        <begin position="208"/>
        <end position="231"/>
    </location>
</feature>
<sequence>MSPPSKAPAPAPAPDPLRSLKMFVAGAMAGAISRTATAPVDRTRMLMQTHVGERMTLTQAYKVMASEMKQSNVGVAAFFKGNLANCLKIAPETAIKLTMYDSLKTHVLDWRRQQQQLAYESHVASIQHTSPAYTLTMTPQNVTPPTDTAVSLYAHERLVLGAVSGAVGQLTVYPLEMVRTRIAVAPTGMYEGVSHAIFSVAQREGVGALYRGVGASMLGILPYAGVDLMIFEGLKKRMLTAYDTPPPALNFVSGMVASCVAQFVAYPFALVRTRLQKQGMIEGDTTRYRGIVDCFSQTVRNEGILGLYKGLLPNVLKLAPAAGINWLVFEQAKLSMGIDARS</sequence>
<feature type="repeat" description="Solcar" evidence="6">
    <location>
        <begin position="245"/>
        <end position="335"/>
    </location>
</feature>
<dbReference type="PANTHER" id="PTHR24089">
    <property type="entry name" value="SOLUTE CARRIER FAMILY 25"/>
    <property type="match status" value="1"/>
</dbReference>
<dbReference type="EMBL" id="BNJQ01000034">
    <property type="protein sequence ID" value="GHP11354.1"/>
    <property type="molecule type" value="Genomic_DNA"/>
</dbReference>
<comment type="caution">
    <text evidence="9">The sequence shown here is derived from an EMBL/GenBank/DDBJ whole genome shotgun (WGS) entry which is preliminary data.</text>
</comment>
<evidence type="ECO:0000256" key="5">
    <source>
        <dbReference type="ARBA" id="ARBA00023136"/>
    </source>
</evidence>
<keyword evidence="2 7" id="KW-0813">Transport</keyword>
<feature type="repeat" description="Solcar" evidence="6">
    <location>
        <begin position="17"/>
        <end position="106"/>
    </location>
</feature>
<feature type="transmembrane region" description="Helical" evidence="8">
    <location>
        <begin position="251"/>
        <end position="271"/>
    </location>
</feature>
<keyword evidence="8" id="KW-1133">Transmembrane helix</keyword>
<dbReference type="Gene3D" id="1.50.40.10">
    <property type="entry name" value="Mitochondrial carrier domain"/>
    <property type="match status" value="1"/>
</dbReference>
<evidence type="ECO:0000256" key="2">
    <source>
        <dbReference type="ARBA" id="ARBA00022448"/>
    </source>
</evidence>
<evidence type="ECO:0000256" key="6">
    <source>
        <dbReference type="PROSITE-ProRule" id="PRU00282"/>
    </source>
</evidence>
<evidence type="ECO:0000256" key="4">
    <source>
        <dbReference type="ARBA" id="ARBA00022737"/>
    </source>
</evidence>
<dbReference type="OrthoDB" id="270584at2759"/>
<name>A0A830HVU0_9CHLO</name>
<proteinExistence type="inferred from homology"/>
<evidence type="ECO:0000313" key="10">
    <source>
        <dbReference type="Proteomes" id="UP000660262"/>
    </source>
</evidence>
<dbReference type="Pfam" id="PF00153">
    <property type="entry name" value="Mito_carr"/>
    <property type="match status" value="3"/>
</dbReference>
<keyword evidence="3 6" id="KW-0812">Transmembrane</keyword>
<dbReference type="InterPro" id="IPR023395">
    <property type="entry name" value="MCP_dom_sf"/>
</dbReference>
<keyword evidence="5 6" id="KW-0472">Membrane</keyword>
<evidence type="ECO:0000256" key="8">
    <source>
        <dbReference type="SAM" id="Phobius"/>
    </source>
</evidence>
<keyword evidence="4" id="KW-0677">Repeat</keyword>
<reference evidence="9" key="1">
    <citation type="submission" date="2020-10" db="EMBL/GenBank/DDBJ databases">
        <title>Unveiling of a novel bifunctional photoreceptor, Dualchrome1, isolated from a cosmopolitan green alga.</title>
        <authorList>
            <person name="Suzuki S."/>
            <person name="Kawachi M."/>
        </authorList>
    </citation>
    <scope>NUCLEOTIDE SEQUENCE</scope>
    <source>
        <strain evidence="9">NIES 2893</strain>
    </source>
</reference>
<evidence type="ECO:0000256" key="7">
    <source>
        <dbReference type="RuleBase" id="RU000488"/>
    </source>
</evidence>
<keyword evidence="10" id="KW-1185">Reference proteome</keyword>
<comment type="similarity">
    <text evidence="7">Belongs to the mitochondrial carrier (TC 2.A.29) family.</text>
</comment>
<accession>A0A830HVU0</accession>
<feature type="repeat" description="Solcar" evidence="6">
    <location>
        <begin position="152"/>
        <end position="237"/>
    </location>
</feature>
<evidence type="ECO:0000313" key="9">
    <source>
        <dbReference type="EMBL" id="GHP11354.1"/>
    </source>
</evidence>
<organism evidence="9 10">
    <name type="scientific">Pycnococcus provasolii</name>
    <dbReference type="NCBI Taxonomy" id="41880"/>
    <lineage>
        <taxon>Eukaryota</taxon>
        <taxon>Viridiplantae</taxon>
        <taxon>Chlorophyta</taxon>
        <taxon>Pseudoscourfieldiophyceae</taxon>
        <taxon>Pseudoscourfieldiales</taxon>
        <taxon>Pycnococcaceae</taxon>
        <taxon>Pycnococcus</taxon>
    </lineage>
</organism>
<evidence type="ECO:0008006" key="11">
    <source>
        <dbReference type="Google" id="ProtNLM"/>
    </source>
</evidence>
<protein>
    <recommendedName>
        <fullName evidence="11">ADP,ATP carrier protein</fullName>
    </recommendedName>
</protein>
<evidence type="ECO:0000256" key="1">
    <source>
        <dbReference type="ARBA" id="ARBA00004141"/>
    </source>
</evidence>
<dbReference type="AlphaFoldDB" id="A0A830HVU0"/>
<dbReference type="Proteomes" id="UP000660262">
    <property type="component" value="Unassembled WGS sequence"/>
</dbReference>
<dbReference type="GO" id="GO:0016020">
    <property type="term" value="C:membrane"/>
    <property type="evidence" value="ECO:0007669"/>
    <property type="project" value="UniProtKB-SubCell"/>
</dbReference>
<dbReference type="InterPro" id="IPR018108">
    <property type="entry name" value="MCP_transmembrane"/>
</dbReference>
<gene>
    <name evidence="9" type="ORF">PPROV_001008200</name>
</gene>
<dbReference type="PROSITE" id="PS50920">
    <property type="entry name" value="SOLCAR"/>
    <property type="match status" value="3"/>
</dbReference>
<dbReference type="GO" id="GO:0055085">
    <property type="term" value="P:transmembrane transport"/>
    <property type="evidence" value="ECO:0007669"/>
    <property type="project" value="InterPro"/>
</dbReference>
<evidence type="ECO:0000256" key="3">
    <source>
        <dbReference type="ARBA" id="ARBA00022692"/>
    </source>
</evidence>
<dbReference type="SUPFAM" id="SSF103506">
    <property type="entry name" value="Mitochondrial carrier"/>
    <property type="match status" value="1"/>
</dbReference>
<dbReference type="PRINTS" id="PR00926">
    <property type="entry name" value="MITOCARRIER"/>
</dbReference>